<evidence type="ECO:0000313" key="2">
    <source>
        <dbReference type="EMBL" id="KAF5960264.1"/>
    </source>
</evidence>
<evidence type="ECO:0000256" key="1">
    <source>
        <dbReference type="SAM" id="MobiDB-lite"/>
    </source>
</evidence>
<proteinExistence type="predicted"/>
<organism evidence="2 3">
    <name type="scientific">Camellia sinensis</name>
    <name type="common">Tea plant</name>
    <name type="synonym">Thea sinensis</name>
    <dbReference type="NCBI Taxonomy" id="4442"/>
    <lineage>
        <taxon>Eukaryota</taxon>
        <taxon>Viridiplantae</taxon>
        <taxon>Streptophyta</taxon>
        <taxon>Embryophyta</taxon>
        <taxon>Tracheophyta</taxon>
        <taxon>Spermatophyta</taxon>
        <taxon>Magnoliopsida</taxon>
        <taxon>eudicotyledons</taxon>
        <taxon>Gunneridae</taxon>
        <taxon>Pentapetalae</taxon>
        <taxon>asterids</taxon>
        <taxon>Ericales</taxon>
        <taxon>Theaceae</taxon>
        <taxon>Camellia</taxon>
    </lineage>
</organism>
<feature type="region of interest" description="Disordered" evidence="1">
    <location>
        <begin position="1"/>
        <end position="39"/>
    </location>
</feature>
<dbReference type="AlphaFoldDB" id="A0A7J7I7D5"/>
<accession>A0A7J7I7D5</accession>
<gene>
    <name evidence="2" type="ORF">HYC85_001473</name>
</gene>
<name>A0A7J7I7D5_CAMSI</name>
<keyword evidence="3" id="KW-1185">Reference proteome</keyword>
<sequence length="56" mass="6634">MEIDQAQTIEERNKDKQREMISEPSEIREQIQSKQHSNNLKEINTRLIIQLNNSAI</sequence>
<protein>
    <submittedName>
        <fullName evidence="2">Uncharacterized protein</fullName>
    </submittedName>
</protein>
<dbReference type="EMBL" id="JACBKZ010000001">
    <property type="protein sequence ID" value="KAF5960264.1"/>
    <property type="molecule type" value="Genomic_DNA"/>
</dbReference>
<evidence type="ECO:0000313" key="3">
    <source>
        <dbReference type="Proteomes" id="UP000593564"/>
    </source>
</evidence>
<comment type="caution">
    <text evidence="2">The sequence shown here is derived from an EMBL/GenBank/DDBJ whole genome shotgun (WGS) entry which is preliminary data.</text>
</comment>
<dbReference type="Proteomes" id="UP000593564">
    <property type="component" value="Unassembled WGS sequence"/>
</dbReference>
<feature type="compositionally biased region" description="Basic and acidic residues" evidence="1">
    <location>
        <begin position="9"/>
        <end position="31"/>
    </location>
</feature>
<reference evidence="2 3" key="2">
    <citation type="submission" date="2020-07" db="EMBL/GenBank/DDBJ databases">
        <title>Genome assembly of wild tea tree DASZ reveals pedigree and selection history of tea varieties.</title>
        <authorList>
            <person name="Zhang W."/>
        </authorList>
    </citation>
    <scope>NUCLEOTIDE SEQUENCE [LARGE SCALE GENOMIC DNA]</scope>
    <source>
        <strain evidence="3">cv. G240</strain>
        <tissue evidence="2">Leaf</tissue>
    </source>
</reference>
<reference evidence="3" key="1">
    <citation type="journal article" date="2020" name="Nat. Commun.">
        <title>Genome assembly of wild tea tree DASZ reveals pedigree and selection history of tea varieties.</title>
        <authorList>
            <person name="Zhang W."/>
            <person name="Zhang Y."/>
            <person name="Qiu H."/>
            <person name="Guo Y."/>
            <person name="Wan H."/>
            <person name="Zhang X."/>
            <person name="Scossa F."/>
            <person name="Alseekh S."/>
            <person name="Zhang Q."/>
            <person name="Wang P."/>
            <person name="Xu L."/>
            <person name="Schmidt M.H."/>
            <person name="Jia X."/>
            <person name="Li D."/>
            <person name="Zhu A."/>
            <person name="Guo F."/>
            <person name="Chen W."/>
            <person name="Ni D."/>
            <person name="Usadel B."/>
            <person name="Fernie A.R."/>
            <person name="Wen W."/>
        </authorList>
    </citation>
    <scope>NUCLEOTIDE SEQUENCE [LARGE SCALE GENOMIC DNA]</scope>
    <source>
        <strain evidence="3">cv. G240</strain>
    </source>
</reference>